<evidence type="ECO:0000313" key="5">
    <source>
        <dbReference type="EMBL" id="SVE23235.1"/>
    </source>
</evidence>
<evidence type="ECO:0000256" key="2">
    <source>
        <dbReference type="ARBA" id="ARBA00022857"/>
    </source>
</evidence>
<dbReference type="SUPFAM" id="SSF51430">
    <property type="entry name" value="NAD(P)-linked oxidoreductase"/>
    <property type="match status" value="1"/>
</dbReference>
<organism evidence="5">
    <name type="scientific">marine metagenome</name>
    <dbReference type="NCBI Taxonomy" id="408172"/>
    <lineage>
        <taxon>unclassified sequences</taxon>
        <taxon>metagenomes</taxon>
        <taxon>ecological metagenomes</taxon>
    </lineage>
</organism>
<dbReference type="InterPro" id="IPR036812">
    <property type="entry name" value="NAD(P)_OxRdtase_dom_sf"/>
</dbReference>
<protein>
    <recommendedName>
        <fullName evidence="4">NADP-dependent oxidoreductase domain-containing protein</fullName>
    </recommendedName>
</protein>
<evidence type="ECO:0000256" key="1">
    <source>
        <dbReference type="ARBA" id="ARBA00007905"/>
    </source>
</evidence>
<dbReference type="AlphaFoldDB" id="A0A383BVF5"/>
<proteinExistence type="inferred from homology"/>
<dbReference type="InterPro" id="IPR018170">
    <property type="entry name" value="Aldo/ket_reductase_CS"/>
</dbReference>
<dbReference type="PROSITE" id="PS00063">
    <property type="entry name" value="ALDOKETO_REDUCTASE_3"/>
    <property type="match status" value="1"/>
</dbReference>
<dbReference type="Pfam" id="PF00248">
    <property type="entry name" value="Aldo_ket_red"/>
    <property type="match status" value="1"/>
</dbReference>
<keyword evidence="3" id="KW-0560">Oxidoreductase</keyword>
<name>A0A383BVF5_9ZZZZ</name>
<evidence type="ECO:0000256" key="3">
    <source>
        <dbReference type="ARBA" id="ARBA00023002"/>
    </source>
</evidence>
<dbReference type="GO" id="GO:1990002">
    <property type="term" value="F:methylglyoxal reductase (NADPH) (acetol producing) activity"/>
    <property type="evidence" value="ECO:0007669"/>
    <property type="project" value="TreeGrafter"/>
</dbReference>
<gene>
    <name evidence="5" type="ORF">METZ01_LOCUS476089</name>
</gene>
<accession>A0A383BVF5</accession>
<sequence>MYENESEVGQGIIDSGIDRKDLFLTTKINTTGWTPSRGDGQSLKNKNIVKVFDQSLSDLKTEYVDLLLIHWPRFETTLGDMLEILFTIKESQKAKEIGVANFNTSLLQKCISLGFNDIFCNQVEYHPFLSQAKLLDVMQNLDLIPVAYCPICRGDVAKDGVINGLAEKYNKTPAQVSLRWLIQQQSVAIPKTAKLERLKENIDVYDFIIDQSDMDKMYSLARNQRLVPNLESNELNYPWD</sequence>
<dbReference type="GO" id="GO:0051596">
    <property type="term" value="P:methylglyoxal catabolic process"/>
    <property type="evidence" value="ECO:0007669"/>
    <property type="project" value="TreeGrafter"/>
</dbReference>
<dbReference type="InterPro" id="IPR020471">
    <property type="entry name" value="AKR"/>
</dbReference>
<comment type="similarity">
    <text evidence="1">Belongs to the aldo/keto reductase family.</text>
</comment>
<reference evidence="5" key="1">
    <citation type="submission" date="2018-05" db="EMBL/GenBank/DDBJ databases">
        <authorList>
            <person name="Lanie J.A."/>
            <person name="Ng W.-L."/>
            <person name="Kazmierczak K.M."/>
            <person name="Andrzejewski T.M."/>
            <person name="Davidsen T.M."/>
            <person name="Wayne K.J."/>
            <person name="Tettelin H."/>
            <person name="Glass J.I."/>
            <person name="Rusch D."/>
            <person name="Podicherti R."/>
            <person name="Tsui H.-C.T."/>
            <person name="Winkler M.E."/>
        </authorList>
    </citation>
    <scope>NUCLEOTIDE SEQUENCE</scope>
</reference>
<feature type="domain" description="NADP-dependent oxidoreductase" evidence="4">
    <location>
        <begin position="2"/>
        <end position="220"/>
    </location>
</feature>
<dbReference type="PANTHER" id="PTHR43827:SF3">
    <property type="entry name" value="NADP-DEPENDENT OXIDOREDUCTASE DOMAIN-CONTAINING PROTEIN"/>
    <property type="match status" value="1"/>
</dbReference>
<dbReference type="EMBL" id="UINC01203125">
    <property type="protein sequence ID" value="SVE23235.1"/>
    <property type="molecule type" value="Genomic_DNA"/>
</dbReference>
<dbReference type="PANTHER" id="PTHR43827">
    <property type="entry name" value="2,5-DIKETO-D-GLUCONIC ACID REDUCTASE"/>
    <property type="match status" value="1"/>
</dbReference>
<keyword evidence="2" id="KW-0521">NADP</keyword>
<dbReference type="Gene3D" id="3.20.20.100">
    <property type="entry name" value="NADP-dependent oxidoreductase domain"/>
    <property type="match status" value="1"/>
</dbReference>
<evidence type="ECO:0000259" key="4">
    <source>
        <dbReference type="Pfam" id="PF00248"/>
    </source>
</evidence>
<dbReference type="PIRSF" id="PIRSF000097">
    <property type="entry name" value="AKR"/>
    <property type="match status" value="1"/>
</dbReference>
<dbReference type="PRINTS" id="PR00069">
    <property type="entry name" value="ALDKETRDTASE"/>
</dbReference>
<dbReference type="InterPro" id="IPR023210">
    <property type="entry name" value="NADP_OxRdtase_dom"/>
</dbReference>